<proteinExistence type="predicted"/>
<dbReference type="GeneID" id="99617126"/>
<protein>
    <recommendedName>
        <fullName evidence="5">Immunity protein 50 of polymorphic toxin system</fullName>
    </recommendedName>
</protein>
<dbReference type="AlphaFoldDB" id="A0A076VXL7"/>
<dbReference type="EMBL" id="SZOD01000179">
    <property type="protein sequence ID" value="TKI85623.1"/>
    <property type="molecule type" value="Genomic_DNA"/>
</dbReference>
<dbReference type="RefSeq" id="WP_000566919.1">
    <property type="nucleotide sequence ID" value="NZ_CAKJWQ010000033.1"/>
</dbReference>
<dbReference type="Proteomes" id="UP000175835">
    <property type="component" value="Unassembled WGS sequence"/>
</dbReference>
<dbReference type="InterPro" id="IPR028957">
    <property type="entry name" value="Imm50"/>
</dbReference>
<name>A0A076VXL7_BACMY</name>
<accession>A0A076VXL7</accession>
<dbReference type="PATRIC" id="fig|86662.23.peg.845"/>
<evidence type="ECO:0000313" key="1">
    <source>
        <dbReference type="EMBL" id="OFE00261.1"/>
    </source>
</evidence>
<gene>
    <name evidence="1" type="ORF">BWGOE11_09550</name>
    <name evidence="2" type="ORF">FC701_09330</name>
</gene>
<evidence type="ECO:0008006" key="5">
    <source>
        <dbReference type="Google" id="ProtNLM"/>
    </source>
</evidence>
<reference evidence="1 3" key="1">
    <citation type="submission" date="2016-05" db="EMBL/GenBank/DDBJ databases">
        <title>Bacillus thuringiensis and Bacillus weihenstephanensis as novel biocontrol agents of wilt causing Verticillium species.</title>
        <authorList>
            <person name="Hollensteiner J."/>
            <person name="Wemheuer F."/>
            <person name="Harting R."/>
            <person name="Kolarzyk A."/>
            <person name="Diaz-Valerio S."/>
            <person name="Poehlein A."/>
            <person name="Brzuszkiewicz E."/>
            <person name="Nesemann K."/>
            <person name="Braus-Stromeyer S."/>
            <person name="Braus G."/>
            <person name="Daniel R."/>
            <person name="Liesegang H."/>
        </authorList>
    </citation>
    <scope>NUCLEOTIDE SEQUENCE [LARGE SCALE GENOMIC DNA]</scope>
    <source>
        <strain evidence="1 3">GOE11</strain>
    </source>
</reference>
<comment type="caution">
    <text evidence="1">The sequence shown here is derived from an EMBL/GenBank/DDBJ whole genome shotgun (WGS) entry which is preliminary data.</text>
</comment>
<evidence type="ECO:0000313" key="3">
    <source>
        <dbReference type="Proteomes" id="UP000175835"/>
    </source>
</evidence>
<reference evidence="2 4" key="2">
    <citation type="journal article" date="2019" name="Environ. Microbiol.">
        <title>An active ?-lactamase is a part of an orchestrated cell wall stress resistance network of Bacillus subtilis and related rhizosphere species.</title>
        <authorList>
            <person name="Bucher T."/>
            <person name="Keren-Paz A."/>
            <person name="Hausser J."/>
            <person name="Olender T."/>
            <person name="Cytryn E."/>
            <person name="Kolodkin-Gal I."/>
        </authorList>
    </citation>
    <scope>NUCLEOTIDE SEQUENCE [LARGE SCALE GENOMIC DNA]</scope>
    <source>
        <strain evidence="2 4">I186</strain>
    </source>
</reference>
<accession>A0A1E8BTQ4</accession>
<dbReference type="EMBL" id="LXLX01000014">
    <property type="protein sequence ID" value="OFE00261.1"/>
    <property type="molecule type" value="Genomic_DNA"/>
</dbReference>
<organism evidence="1 3">
    <name type="scientific">Bacillus mycoides</name>
    <dbReference type="NCBI Taxonomy" id="1405"/>
    <lineage>
        <taxon>Bacteria</taxon>
        <taxon>Bacillati</taxon>
        <taxon>Bacillota</taxon>
        <taxon>Bacilli</taxon>
        <taxon>Bacillales</taxon>
        <taxon>Bacillaceae</taxon>
        <taxon>Bacillus</taxon>
        <taxon>Bacillus cereus group</taxon>
    </lineage>
</organism>
<evidence type="ECO:0000313" key="4">
    <source>
        <dbReference type="Proteomes" id="UP000305524"/>
    </source>
</evidence>
<dbReference type="Pfam" id="PF15594">
    <property type="entry name" value="Imm50"/>
    <property type="match status" value="1"/>
</dbReference>
<dbReference type="Proteomes" id="UP000305524">
    <property type="component" value="Unassembled WGS sequence"/>
</dbReference>
<sequence>MIDQFKFLNPQALISIFGKIPKFEESELLDVRLKRDGPTLVIQLMTKENVENKPKRWNKWDVIYVEISFFTIHNLTIKGLGTENIIDYFEINTIEEEGLLKIKCKNQMLVECSFEWAKVEGVTPGLIGLP</sequence>
<evidence type="ECO:0000313" key="2">
    <source>
        <dbReference type="EMBL" id="TKI85623.1"/>
    </source>
</evidence>